<accession>A0AAJ0C655</accession>
<feature type="region of interest" description="Disordered" evidence="2">
    <location>
        <begin position="1214"/>
        <end position="1282"/>
    </location>
</feature>
<feature type="compositionally biased region" description="Low complexity" evidence="2">
    <location>
        <begin position="44"/>
        <end position="57"/>
    </location>
</feature>
<dbReference type="GeneID" id="85306411"/>
<feature type="coiled-coil region" evidence="1">
    <location>
        <begin position="1127"/>
        <end position="1168"/>
    </location>
</feature>
<feature type="region of interest" description="Disordered" evidence="2">
    <location>
        <begin position="1295"/>
        <end position="1314"/>
    </location>
</feature>
<feature type="compositionally biased region" description="Basic and acidic residues" evidence="2">
    <location>
        <begin position="1240"/>
        <end position="1267"/>
    </location>
</feature>
<dbReference type="GO" id="GO:0005737">
    <property type="term" value="C:cytoplasm"/>
    <property type="evidence" value="ECO:0007669"/>
    <property type="project" value="TreeGrafter"/>
</dbReference>
<dbReference type="PANTHER" id="PTHR12436:SF3">
    <property type="entry name" value="GERMINAL-CENTER ASSOCIATED NUCLEAR PROTEIN"/>
    <property type="match status" value="1"/>
</dbReference>
<evidence type="ECO:0000313" key="5">
    <source>
        <dbReference type="Proteomes" id="UP001244011"/>
    </source>
</evidence>
<sequence>MIVMAPANNPFGAPSVQPATNPFAPSVFGQPSAQPSAFGAPSLSAPTSQTSTRQSSPLAVNPFGPTQGPSPAFGQPSQPSKPPNGTHRQPSPFGAKPSGPATTFGAPSQPPQKINAPNPVANPFGPRGAPSANSTTMIPSSVFGRKSPDPANPFTGPPKQAEVQAQASPFGGGQKPTAPVNGRAVHPTTMPSADRKRNDERSDLSQPKPGKLREGLTPQPTEVTKKLSPFAAGFVGKLHNQLRKDGLTSPQWPSEPGNPNKRGAMDKMKETFKKYRTKVYASLRKAELIDDPDKRRRLEDALPFKGVCEDMCPEYEQVTRICEYDVKHEEKEPAPDGLTMWPAPARMVKKFGRSAAGQDAPLPMDVRSVDALRRTTDYLLSDLLKSDADLPALHNYLWDRTRAVRKDFTFHSTKSPEEMKVLVYCFETITRFHATALHLLSRKGFAAEDFEQKQEIEQLGRSLLSLIEAYDDCRDRGVKCENEPEFRAYHLLLNTHDPFIVQRSLEWGTEHWDNSDDIQLVFSLIHAMQSVEEQRGPLRPMLGSTLSDSSFTNFFSIVESPQVSYTMACFAEIHFTHVRQCILKSLVKAYSRRRDSPRDITASVLNRMLRFDTDEEAVHFAERHGFQFSSDNADQPYLELTSKRKHVPSPRVPQSYSGQLVERKRNKQSLSYIIHNTIHEEGKPEPAKEDPESPDSLFVSQTTDLPGKNIEVQKQGSAISAPQSAAAPSSAATSITTNGFPSSNGAFSGAFSGPPKPSSGPQQAASAFFPVPTSTSGPAPSQATTTTSAGPPSSFQQPSPFAPQNQPMQAPAAATSSPPNSTQSAFPPKQATPGGFSFLNKPSENSQSQAASSVLPVPAKTGPASSFFPGLPSTSTKDKVPSLTFSPPPPTGQHDQTSQAPGALQGVKFPTPQASVLPSVSNKSDAPATSFFPPTATSKEATAAQGTQAGLTGPSSSSTTGINDSATNEIQPPLPLGGSVLSQPPISQTTAAAGAKSSQPPNFPPQTQQPSPVVPAGVAKPSQASLSSTALAPARPQTTPSDPMAGLTKWYVSGDGGLMEQFTETTVMDLLQETFVKWQEEEAERKRKEEDDKSWEAARKHQIYNLRVKYFYRWQKNARTLAHRRILREGRAKMKAYREKERAAEKARKDLDLKAQEDARRKARAEEDIARLLNWDVGKASRLSTEEQLLASGIFAGLKDERETVRRVIKEVSLADAKKQQQPSRRSSIASSQETASAPVKREGWKTRSLREKYGAESRMRRSERRSNSVSSSTNAASDFSRSLPAAKITNFSRKRYADESSEDEPSSKRKANGFKSKHWELRARGLVQMPDGQWLPESIALPMQEGKRFKGIGDCGLGPGKEVMDEAVSDEERNNSPEADATRLRLERLAARFGLSKPRAHTTSGAIVNGTVTPAAKRKRPVDDDYNPPINGSLADGSSPPSAKKLAMDEGGDDTQRMVQSTQQMLQELKDTMDKMDEDRPWFRQQIELMEKRQSMWD</sequence>
<organism evidence="4 5">
    <name type="scientific">Phialemonium atrogriseum</name>
    <dbReference type="NCBI Taxonomy" id="1093897"/>
    <lineage>
        <taxon>Eukaryota</taxon>
        <taxon>Fungi</taxon>
        <taxon>Dikarya</taxon>
        <taxon>Ascomycota</taxon>
        <taxon>Pezizomycotina</taxon>
        <taxon>Sordariomycetes</taxon>
        <taxon>Sordariomycetidae</taxon>
        <taxon>Cephalothecales</taxon>
        <taxon>Cephalothecaceae</taxon>
        <taxon>Phialemonium</taxon>
    </lineage>
</organism>
<feature type="compositionally biased region" description="Polar residues" evidence="2">
    <location>
        <begin position="840"/>
        <end position="852"/>
    </location>
</feature>
<dbReference type="InterPro" id="IPR045107">
    <property type="entry name" value="SAC3/GANP/THP3"/>
</dbReference>
<evidence type="ECO:0000313" key="4">
    <source>
        <dbReference type="EMBL" id="KAK1770671.1"/>
    </source>
</evidence>
<feature type="region of interest" description="Disordered" evidence="2">
    <location>
        <begin position="730"/>
        <end position="1047"/>
    </location>
</feature>
<feature type="region of interest" description="Disordered" evidence="2">
    <location>
        <begin position="244"/>
        <end position="264"/>
    </location>
</feature>
<gene>
    <name evidence="4" type="ORF">QBC33DRAFT_277853</name>
</gene>
<dbReference type="RefSeq" id="XP_060286884.1">
    <property type="nucleotide sequence ID" value="XM_060423224.1"/>
</dbReference>
<dbReference type="Proteomes" id="UP001244011">
    <property type="component" value="Unassembled WGS sequence"/>
</dbReference>
<feature type="compositionally biased region" description="Low complexity" evidence="2">
    <location>
        <begin position="941"/>
        <end position="961"/>
    </location>
</feature>
<dbReference type="EMBL" id="MU839000">
    <property type="protein sequence ID" value="KAK1770671.1"/>
    <property type="molecule type" value="Genomic_DNA"/>
</dbReference>
<dbReference type="GO" id="GO:0006406">
    <property type="term" value="P:mRNA export from nucleus"/>
    <property type="evidence" value="ECO:0007669"/>
    <property type="project" value="TreeGrafter"/>
</dbReference>
<feature type="compositionally biased region" description="Low complexity" evidence="2">
    <location>
        <begin position="997"/>
        <end position="1015"/>
    </location>
</feature>
<reference evidence="4" key="1">
    <citation type="submission" date="2023-06" db="EMBL/GenBank/DDBJ databases">
        <title>Genome-scale phylogeny and comparative genomics of the fungal order Sordariales.</title>
        <authorList>
            <consortium name="Lawrence Berkeley National Laboratory"/>
            <person name="Hensen N."/>
            <person name="Bonometti L."/>
            <person name="Westerberg I."/>
            <person name="Brannstrom I.O."/>
            <person name="Guillou S."/>
            <person name="Cros-Aarteil S."/>
            <person name="Calhoun S."/>
            <person name="Haridas S."/>
            <person name="Kuo A."/>
            <person name="Mondo S."/>
            <person name="Pangilinan J."/>
            <person name="Riley R."/>
            <person name="Labutti K."/>
            <person name="Andreopoulos B."/>
            <person name="Lipzen A."/>
            <person name="Chen C."/>
            <person name="Yanf M."/>
            <person name="Daum C."/>
            <person name="Ng V."/>
            <person name="Clum A."/>
            <person name="Steindorff A."/>
            <person name="Ohm R."/>
            <person name="Martin F."/>
            <person name="Silar P."/>
            <person name="Natvig D."/>
            <person name="Lalanne C."/>
            <person name="Gautier V."/>
            <person name="Ament-Velasquez S.L."/>
            <person name="Kruys A."/>
            <person name="Hutchinson M.I."/>
            <person name="Powell A.J."/>
            <person name="Barry K."/>
            <person name="Miller A.N."/>
            <person name="Grigoriev I.V."/>
            <person name="Debuchy R."/>
            <person name="Gladieux P."/>
            <person name="Thoren M.H."/>
            <person name="Johannesson H."/>
        </authorList>
    </citation>
    <scope>NUCLEOTIDE SEQUENCE</scope>
    <source>
        <strain evidence="4">8032-3</strain>
    </source>
</reference>
<protein>
    <submittedName>
        <fullName evidence="4">SAC3/GANP/Nin1/mts3/eIF-3 p25 family-domain-containing protein</fullName>
    </submittedName>
</protein>
<feature type="compositionally biased region" description="Polar residues" evidence="2">
    <location>
        <begin position="912"/>
        <end position="924"/>
    </location>
</feature>
<dbReference type="InterPro" id="IPR005062">
    <property type="entry name" value="SAC3/GANP/THP3_conserved"/>
</dbReference>
<feature type="compositionally biased region" description="Polar residues" evidence="2">
    <location>
        <begin position="1022"/>
        <end position="1041"/>
    </location>
</feature>
<feature type="region of interest" description="Disordered" evidence="2">
    <location>
        <begin position="677"/>
        <end position="702"/>
    </location>
</feature>
<evidence type="ECO:0000256" key="1">
    <source>
        <dbReference type="SAM" id="Coils"/>
    </source>
</evidence>
<feature type="domain" description="SAC3/GANP/THP3 conserved" evidence="3">
    <location>
        <begin position="311"/>
        <end position="629"/>
    </location>
</feature>
<feature type="compositionally biased region" description="Low complexity" evidence="2">
    <location>
        <begin position="730"/>
        <end position="825"/>
    </location>
</feature>
<name>A0AAJ0C655_9PEZI</name>
<feature type="region of interest" description="Disordered" evidence="2">
    <location>
        <begin position="1412"/>
        <end position="1459"/>
    </location>
</feature>
<dbReference type="Gene3D" id="1.25.40.990">
    <property type="match status" value="1"/>
</dbReference>
<feature type="compositionally biased region" description="Basic and acidic residues" evidence="2">
    <location>
        <begin position="677"/>
        <end position="691"/>
    </location>
</feature>
<comment type="caution">
    <text evidence="4">The sequence shown here is derived from an EMBL/GenBank/DDBJ whole genome shotgun (WGS) entry which is preliminary data.</text>
</comment>
<keyword evidence="5" id="KW-1185">Reference proteome</keyword>
<evidence type="ECO:0000259" key="3">
    <source>
        <dbReference type="Pfam" id="PF03399"/>
    </source>
</evidence>
<evidence type="ECO:0000256" key="2">
    <source>
        <dbReference type="SAM" id="MobiDB-lite"/>
    </source>
</evidence>
<feature type="compositionally biased region" description="Polar residues" evidence="2">
    <location>
        <begin position="1220"/>
        <end position="1236"/>
    </location>
</feature>
<feature type="compositionally biased region" description="Polar residues" evidence="2">
    <location>
        <begin position="980"/>
        <end position="991"/>
    </location>
</feature>
<dbReference type="PANTHER" id="PTHR12436">
    <property type="entry name" value="80 KDA MCM3-ASSOCIATED PROTEIN"/>
    <property type="match status" value="1"/>
</dbReference>
<feature type="compositionally biased region" description="Basic and acidic residues" evidence="2">
    <location>
        <begin position="193"/>
        <end position="203"/>
    </location>
</feature>
<dbReference type="Pfam" id="PF03399">
    <property type="entry name" value="SAC3_GANP"/>
    <property type="match status" value="1"/>
</dbReference>
<keyword evidence="1" id="KW-0175">Coiled coil</keyword>
<dbReference type="GO" id="GO:0070390">
    <property type="term" value="C:transcription export complex 2"/>
    <property type="evidence" value="ECO:0007669"/>
    <property type="project" value="TreeGrafter"/>
</dbReference>
<feature type="region of interest" description="Disordered" evidence="2">
    <location>
        <begin position="1"/>
        <end position="228"/>
    </location>
</feature>
<proteinExistence type="predicted"/>
<feature type="compositionally biased region" description="Low complexity" evidence="2">
    <location>
        <begin position="1268"/>
        <end position="1282"/>
    </location>
</feature>